<keyword evidence="2" id="KW-1133">Transmembrane helix</keyword>
<protein>
    <submittedName>
        <fullName evidence="3">Uncharacterized protein</fullName>
    </submittedName>
</protein>
<proteinExistence type="predicted"/>
<feature type="transmembrane region" description="Helical" evidence="2">
    <location>
        <begin position="159"/>
        <end position="179"/>
    </location>
</feature>
<sequence>MNFRLIRLAGLIALPIAIFVLYVLALTGCVSNSPGLPSIFLVALEVNNSTELRVGYFGMCLVDNSTETCSSAPYSISSEELSTVLFPDLTPESQDSTLTTSTITKALQIQRHIFFSLKVFPGALFFLSTVVYALQAYAKSGNSMGRLRRLADGHWAEEILAVSVVLALVSAASVMQTANALEFSSRDLGAGSLGIRAGVTLQVLGWLAFACSTILCALVMYQPPSNDRFRVSGKDKVEDGFSFSERPGPPPFEAAVAEPY</sequence>
<evidence type="ECO:0000256" key="2">
    <source>
        <dbReference type="SAM" id="Phobius"/>
    </source>
</evidence>
<keyword evidence="2" id="KW-0472">Membrane</keyword>
<accession>A0A8K0WT52</accession>
<evidence type="ECO:0000313" key="4">
    <source>
        <dbReference type="Proteomes" id="UP000813444"/>
    </source>
</evidence>
<reference evidence="3" key="1">
    <citation type="journal article" date="2021" name="Nat. Commun.">
        <title>Genetic determinants of endophytism in the Arabidopsis root mycobiome.</title>
        <authorList>
            <person name="Mesny F."/>
            <person name="Miyauchi S."/>
            <person name="Thiergart T."/>
            <person name="Pickel B."/>
            <person name="Atanasova L."/>
            <person name="Karlsson M."/>
            <person name="Huettel B."/>
            <person name="Barry K.W."/>
            <person name="Haridas S."/>
            <person name="Chen C."/>
            <person name="Bauer D."/>
            <person name="Andreopoulos W."/>
            <person name="Pangilinan J."/>
            <person name="LaButti K."/>
            <person name="Riley R."/>
            <person name="Lipzen A."/>
            <person name="Clum A."/>
            <person name="Drula E."/>
            <person name="Henrissat B."/>
            <person name="Kohler A."/>
            <person name="Grigoriev I.V."/>
            <person name="Martin F.M."/>
            <person name="Hacquard S."/>
        </authorList>
    </citation>
    <scope>NUCLEOTIDE SEQUENCE</scope>
    <source>
        <strain evidence="3">MPI-CAGE-CH-0235</strain>
    </source>
</reference>
<feature type="region of interest" description="Disordered" evidence="1">
    <location>
        <begin position="240"/>
        <end position="260"/>
    </location>
</feature>
<evidence type="ECO:0000256" key="1">
    <source>
        <dbReference type="SAM" id="MobiDB-lite"/>
    </source>
</evidence>
<comment type="caution">
    <text evidence="3">The sequence shown here is derived from an EMBL/GenBank/DDBJ whole genome shotgun (WGS) entry which is preliminary data.</text>
</comment>
<keyword evidence="2" id="KW-0812">Transmembrane</keyword>
<dbReference type="GO" id="GO:0016020">
    <property type="term" value="C:membrane"/>
    <property type="evidence" value="ECO:0007669"/>
    <property type="project" value="InterPro"/>
</dbReference>
<evidence type="ECO:0000313" key="3">
    <source>
        <dbReference type="EMBL" id="KAH7323086.1"/>
    </source>
</evidence>
<feature type="transmembrane region" description="Helical" evidence="2">
    <location>
        <begin position="199"/>
        <end position="221"/>
    </location>
</feature>
<name>A0A8K0WT52_9HYPO</name>
<dbReference type="OrthoDB" id="3524679at2759"/>
<dbReference type="AlphaFoldDB" id="A0A8K0WT52"/>
<organism evidence="3 4">
    <name type="scientific">Stachybotrys elegans</name>
    <dbReference type="NCBI Taxonomy" id="80388"/>
    <lineage>
        <taxon>Eukaryota</taxon>
        <taxon>Fungi</taxon>
        <taxon>Dikarya</taxon>
        <taxon>Ascomycota</taxon>
        <taxon>Pezizomycotina</taxon>
        <taxon>Sordariomycetes</taxon>
        <taxon>Hypocreomycetidae</taxon>
        <taxon>Hypocreales</taxon>
        <taxon>Stachybotryaceae</taxon>
        <taxon>Stachybotrys</taxon>
    </lineage>
</organism>
<dbReference type="EMBL" id="JAGPNK010000004">
    <property type="protein sequence ID" value="KAH7323086.1"/>
    <property type="molecule type" value="Genomic_DNA"/>
</dbReference>
<dbReference type="PROSITE" id="PS51257">
    <property type="entry name" value="PROKAR_LIPOPROTEIN"/>
    <property type="match status" value="1"/>
</dbReference>
<dbReference type="Proteomes" id="UP000813444">
    <property type="component" value="Unassembled WGS sequence"/>
</dbReference>
<keyword evidence="4" id="KW-1185">Reference proteome</keyword>
<feature type="transmembrane region" description="Helical" evidence="2">
    <location>
        <begin position="119"/>
        <end position="138"/>
    </location>
</feature>
<gene>
    <name evidence="3" type="ORF">B0I35DRAFT_192952</name>
</gene>
<dbReference type="Pfam" id="PF12351">
    <property type="entry name" value="Fig1"/>
    <property type="match status" value="1"/>
</dbReference>
<dbReference type="InterPro" id="IPR033481">
    <property type="entry name" value="Dni1/Fig1"/>
</dbReference>